<comment type="subcellular location">
    <subcellularLocation>
        <location evidence="12">Cell membrane</location>
        <topology evidence="12">Multi-pass membrane protein</topology>
    </subcellularLocation>
    <subcellularLocation>
        <location evidence="2">Membrane</location>
        <topology evidence="2">Multi-pass membrane protein</topology>
    </subcellularLocation>
</comment>
<name>A0A1S3EZQ0_DIPOR</name>
<sequence length="327" mass="36795">MKKKLKHLSLVMSAYNRTNIHPSTFILIGIPGLEDAHIWISIPFCMVYILALLGNCSLLFTIKTDPSLHQPMYLFLCMLAVADLVVCTTAVPKILSLFWFHDGEIGFEACLTQVFLIHSCSTMESGFILAMAFDRYVAICNPLRHSTILTRTVTGELGLGIVLRGLALLTPHPFLLCWLPYCKTNIISHAYCEFMALIKLACAETRIRRVYSLIVAFLTGGVDFILIICSYVLILRTVFHLPSKDARLKSLGTCGSHVCVILVFYTPAFFSFLTHRFGHQVAPCVHILVANIYLLVPPMVNPIIYGVKTKKIRDRFLKLFRSLEAHN</sequence>
<dbReference type="PRINTS" id="PR00245">
    <property type="entry name" value="OLFACTORYR"/>
</dbReference>
<dbReference type="PANTHER" id="PTHR26450:SF70">
    <property type="entry name" value="OLFACTORY RECEPTOR MOR24-2"/>
    <property type="match status" value="1"/>
</dbReference>
<comment type="similarity">
    <text evidence="11">Belongs to the G-protein coupled receptor 1 family.</text>
</comment>
<dbReference type="Proteomes" id="UP000081671">
    <property type="component" value="Unplaced"/>
</dbReference>
<feature type="transmembrane region" description="Helical" evidence="12">
    <location>
        <begin position="213"/>
        <end position="239"/>
    </location>
</feature>
<feature type="transmembrane region" description="Helical" evidence="12">
    <location>
        <begin position="72"/>
        <end position="91"/>
    </location>
</feature>
<evidence type="ECO:0000256" key="8">
    <source>
        <dbReference type="ARBA" id="ARBA00023136"/>
    </source>
</evidence>
<dbReference type="PROSITE" id="PS50262">
    <property type="entry name" value="G_PROTEIN_RECEP_F1_2"/>
    <property type="match status" value="1"/>
</dbReference>
<feature type="transmembrane region" description="Helical" evidence="12">
    <location>
        <begin position="285"/>
        <end position="307"/>
    </location>
</feature>
<keyword evidence="9 11" id="KW-0675">Receptor</keyword>
<keyword evidence="7 11" id="KW-0297">G-protein coupled receptor</keyword>
<keyword evidence="4 11" id="KW-0812">Transmembrane</keyword>
<keyword evidence="12" id="KW-1003">Cell membrane</keyword>
<evidence type="ECO:0000256" key="5">
    <source>
        <dbReference type="ARBA" id="ARBA00022725"/>
    </source>
</evidence>
<evidence type="ECO:0000256" key="4">
    <source>
        <dbReference type="ARBA" id="ARBA00022692"/>
    </source>
</evidence>
<evidence type="ECO:0000256" key="11">
    <source>
        <dbReference type="RuleBase" id="RU000688"/>
    </source>
</evidence>
<keyword evidence="14" id="KW-1185">Reference proteome</keyword>
<evidence type="ECO:0000313" key="15">
    <source>
        <dbReference type="RefSeq" id="XP_012869389.1"/>
    </source>
</evidence>
<dbReference type="PROSITE" id="PS00237">
    <property type="entry name" value="G_PROTEIN_RECEP_F1_1"/>
    <property type="match status" value="1"/>
</dbReference>
<dbReference type="InterPro" id="IPR000725">
    <property type="entry name" value="Olfact_rcpt"/>
</dbReference>
<evidence type="ECO:0000256" key="2">
    <source>
        <dbReference type="ARBA" id="ARBA00004141"/>
    </source>
</evidence>
<evidence type="ECO:0000256" key="12">
    <source>
        <dbReference type="RuleBase" id="RU363047"/>
    </source>
</evidence>
<dbReference type="OrthoDB" id="10254436at2759"/>
<evidence type="ECO:0000256" key="10">
    <source>
        <dbReference type="ARBA" id="ARBA00023224"/>
    </source>
</evidence>
<dbReference type="Pfam" id="PF13853">
    <property type="entry name" value="7tm_4"/>
    <property type="match status" value="1"/>
</dbReference>
<accession>A0A1S3EZQ0</accession>
<evidence type="ECO:0000256" key="1">
    <source>
        <dbReference type="ARBA" id="ARBA00002936"/>
    </source>
</evidence>
<protein>
    <recommendedName>
        <fullName evidence="12">Olfactory receptor</fullName>
    </recommendedName>
</protein>
<keyword evidence="8 12" id="KW-0472">Membrane</keyword>
<dbReference type="InterPro" id="IPR000276">
    <property type="entry name" value="GPCR_Rhodpsn"/>
</dbReference>
<proteinExistence type="inferred from homology"/>
<dbReference type="GO" id="GO:0005886">
    <property type="term" value="C:plasma membrane"/>
    <property type="evidence" value="ECO:0007669"/>
    <property type="project" value="UniProtKB-SubCell"/>
</dbReference>
<dbReference type="Gene3D" id="1.20.1070.10">
    <property type="entry name" value="Rhodopsin 7-helix transmembrane proteins"/>
    <property type="match status" value="1"/>
</dbReference>
<dbReference type="FunCoup" id="A0A1S3EZQ0">
    <property type="interactions" value="970"/>
</dbReference>
<feature type="transmembrane region" description="Helical" evidence="12">
    <location>
        <begin position="38"/>
        <end position="60"/>
    </location>
</feature>
<dbReference type="GO" id="GO:0004984">
    <property type="term" value="F:olfactory receptor activity"/>
    <property type="evidence" value="ECO:0007669"/>
    <property type="project" value="InterPro"/>
</dbReference>
<gene>
    <name evidence="15" type="primary">LOC105983903</name>
</gene>
<dbReference type="InterPro" id="IPR017452">
    <property type="entry name" value="GPCR_Rhodpsn_7TM"/>
</dbReference>
<dbReference type="PANTHER" id="PTHR26450">
    <property type="entry name" value="OLFACTORY RECEPTOR 56B1-RELATED"/>
    <property type="match status" value="1"/>
</dbReference>
<dbReference type="AlphaFoldDB" id="A0A1S3EZQ0"/>
<keyword evidence="5 12" id="KW-0552">Olfaction</keyword>
<keyword evidence="3 12" id="KW-0716">Sensory transduction</keyword>
<dbReference type="KEGG" id="dord:105983903"/>
<dbReference type="InterPro" id="IPR050402">
    <property type="entry name" value="OR51/52/56-like"/>
</dbReference>
<feature type="transmembrane region" description="Helical" evidence="12">
    <location>
        <begin position="251"/>
        <end position="273"/>
    </location>
</feature>
<evidence type="ECO:0000313" key="14">
    <source>
        <dbReference type="Proteomes" id="UP000081671"/>
    </source>
</evidence>
<evidence type="ECO:0000259" key="13">
    <source>
        <dbReference type="PROSITE" id="PS50262"/>
    </source>
</evidence>
<dbReference type="CDD" id="cd15951">
    <property type="entry name" value="7tmA_OR52R_52L-like"/>
    <property type="match status" value="1"/>
</dbReference>
<dbReference type="FunFam" id="1.20.1070.10:FF:000006">
    <property type="entry name" value="Olfactory receptor"/>
    <property type="match status" value="1"/>
</dbReference>
<dbReference type="SUPFAM" id="SSF81321">
    <property type="entry name" value="Family A G protein-coupled receptor-like"/>
    <property type="match status" value="1"/>
</dbReference>
<dbReference type="PRINTS" id="PR00237">
    <property type="entry name" value="GPCRRHODOPSN"/>
</dbReference>
<keyword evidence="6 12" id="KW-1133">Transmembrane helix</keyword>
<feature type="domain" description="G-protein coupled receptors family 1 profile" evidence="13">
    <location>
        <begin position="54"/>
        <end position="305"/>
    </location>
</feature>
<organism evidence="14 15">
    <name type="scientific">Dipodomys ordii</name>
    <name type="common">Ord's kangaroo rat</name>
    <dbReference type="NCBI Taxonomy" id="10020"/>
    <lineage>
        <taxon>Eukaryota</taxon>
        <taxon>Metazoa</taxon>
        <taxon>Chordata</taxon>
        <taxon>Craniata</taxon>
        <taxon>Vertebrata</taxon>
        <taxon>Euteleostomi</taxon>
        <taxon>Mammalia</taxon>
        <taxon>Eutheria</taxon>
        <taxon>Euarchontoglires</taxon>
        <taxon>Glires</taxon>
        <taxon>Rodentia</taxon>
        <taxon>Castorimorpha</taxon>
        <taxon>Heteromyidae</taxon>
        <taxon>Dipodomyinae</taxon>
        <taxon>Dipodomys</taxon>
    </lineage>
</organism>
<evidence type="ECO:0000256" key="3">
    <source>
        <dbReference type="ARBA" id="ARBA00022606"/>
    </source>
</evidence>
<comment type="function">
    <text evidence="1">Odorant receptor.</text>
</comment>
<dbReference type="GO" id="GO:0004930">
    <property type="term" value="F:G protein-coupled receptor activity"/>
    <property type="evidence" value="ECO:0007669"/>
    <property type="project" value="UniProtKB-KW"/>
</dbReference>
<evidence type="ECO:0000256" key="9">
    <source>
        <dbReference type="ARBA" id="ARBA00023170"/>
    </source>
</evidence>
<dbReference type="RefSeq" id="XP_012869389.1">
    <property type="nucleotide sequence ID" value="XM_013013935.1"/>
</dbReference>
<reference evidence="15" key="1">
    <citation type="submission" date="2025-08" db="UniProtKB">
        <authorList>
            <consortium name="RefSeq"/>
        </authorList>
    </citation>
    <scope>IDENTIFICATION</scope>
    <source>
        <tissue evidence="15">Kidney</tissue>
    </source>
</reference>
<keyword evidence="10 11" id="KW-0807">Transducer</keyword>
<evidence type="ECO:0000256" key="6">
    <source>
        <dbReference type="ARBA" id="ARBA00022989"/>
    </source>
</evidence>
<evidence type="ECO:0000256" key="7">
    <source>
        <dbReference type="ARBA" id="ARBA00023040"/>
    </source>
</evidence>
<dbReference type="GeneID" id="105983903"/>
<dbReference type="InParanoid" id="A0A1S3EZQ0"/>